<evidence type="ECO:0000259" key="8">
    <source>
        <dbReference type="PROSITE" id="PS50174"/>
    </source>
</evidence>
<feature type="domain" description="C2H2-type" evidence="7">
    <location>
        <begin position="192"/>
        <end position="221"/>
    </location>
</feature>
<feature type="compositionally biased region" description="Polar residues" evidence="6">
    <location>
        <begin position="643"/>
        <end position="652"/>
    </location>
</feature>
<feature type="region of interest" description="Disordered" evidence="6">
    <location>
        <begin position="280"/>
        <end position="342"/>
    </location>
</feature>
<feature type="region of interest" description="Disordered" evidence="6">
    <location>
        <begin position="390"/>
        <end position="422"/>
    </location>
</feature>
<evidence type="ECO:0000256" key="5">
    <source>
        <dbReference type="SAM" id="Coils"/>
    </source>
</evidence>
<protein>
    <submittedName>
        <fullName evidence="9">G patch domain-containing protein 8</fullName>
    </submittedName>
</protein>
<proteinExistence type="predicted"/>
<feature type="compositionally biased region" description="Basic residues" evidence="6">
    <location>
        <begin position="698"/>
        <end position="716"/>
    </location>
</feature>
<dbReference type="Proteomes" id="UP000319801">
    <property type="component" value="Unassembled WGS sequence"/>
</dbReference>
<feature type="region of interest" description="Disordered" evidence="6">
    <location>
        <begin position="549"/>
        <end position="580"/>
    </location>
</feature>
<dbReference type="OrthoDB" id="4822at2759"/>
<feature type="compositionally biased region" description="Basic and acidic residues" evidence="6">
    <location>
        <begin position="494"/>
        <end position="505"/>
    </location>
</feature>
<keyword evidence="10" id="KW-1185">Reference proteome</keyword>
<evidence type="ECO:0000256" key="1">
    <source>
        <dbReference type="ARBA" id="ARBA00022723"/>
    </source>
</evidence>
<dbReference type="Pfam" id="PF01585">
    <property type="entry name" value="G-patch"/>
    <property type="match status" value="1"/>
</dbReference>
<feature type="coiled-coil region" evidence="5">
    <location>
        <begin position="147"/>
        <end position="177"/>
    </location>
</feature>
<evidence type="ECO:0000256" key="6">
    <source>
        <dbReference type="SAM" id="MobiDB-lite"/>
    </source>
</evidence>
<feature type="compositionally biased region" description="Basic and acidic residues" evidence="6">
    <location>
        <begin position="750"/>
        <end position="770"/>
    </location>
</feature>
<evidence type="ECO:0000313" key="9">
    <source>
        <dbReference type="EMBL" id="TSK28042.1"/>
    </source>
</evidence>
<name>A0A556TNC8_BAGYA</name>
<feature type="compositionally biased region" description="Basic and acidic residues" evidence="6">
    <location>
        <begin position="1109"/>
        <end position="1119"/>
    </location>
</feature>
<keyword evidence="1" id="KW-0479">Metal-binding</keyword>
<organism evidence="9 10">
    <name type="scientific">Bagarius yarrelli</name>
    <name type="common">Goonch</name>
    <name type="synonym">Bagrus yarrelli</name>
    <dbReference type="NCBI Taxonomy" id="175774"/>
    <lineage>
        <taxon>Eukaryota</taxon>
        <taxon>Metazoa</taxon>
        <taxon>Chordata</taxon>
        <taxon>Craniata</taxon>
        <taxon>Vertebrata</taxon>
        <taxon>Euteleostomi</taxon>
        <taxon>Actinopterygii</taxon>
        <taxon>Neopterygii</taxon>
        <taxon>Teleostei</taxon>
        <taxon>Ostariophysi</taxon>
        <taxon>Siluriformes</taxon>
        <taxon>Sisoridae</taxon>
        <taxon>Sisorinae</taxon>
        <taxon>Bagarius</taxon>
    </lineage>
</organism>
<feature type="compositionally biased region" description="Polar residues" evidence="6">
    <location>
        <begin position="549"/>
        <end position="560"/>
    </location>
</feature>
<dbReference type="InterPro" id="IPR036236">
    <property type="entry name" value="Znf_C2H2_sf"/>
</dbReference>
<feature type="compositionally biased region" description="Basic and acidic residues" evidence="6">
    <location>
        <begin position="872"/>
        <end position="885"/>
    </location>
</feature>
<feature type="region of interest" description="Disordered" evidence="6">
    <location>
        <begin position="474"/>
        <end position="505"/>
    </location>
</feature>
<dbReference type="PROSITE" id="PS50174">
    <property type="entry name" value="G_PATCH"/>
    <property type="match status" value="1"/>
</dbReference>
<dbReference type="SUPFAM" id="SSF57667">
    <property type="entry name" value="beta-beta-alpha zinc fingers"/>
    <property type="match status" value="1"/>
</dbReference>
<comment type="caution">
    <text evidence="9">The sequence shown here is derived from an EMBL/GenBank/DDBJ whole genome shotgun (WGS) entry which is preliminary data.</text>
</comment>
<dbReference type="InterPro" id="IPR000467">
    <property type="entry name" value="G_patch_dom"/>
</dbReference>
<feature type="compositionally biased region" description="Basic residues" evidence="6">
    <location>
        <begin position="735"/>
        <end position="749"/>
    </location>
</feature>
<dbReference type="GO" id="GO:0008270">
    <property type="term" value="F:zinc ion binding"/>
    <property type="evidence" value="ECO:0007669"/>
    <property type="project" value="UniProtKB-KW"/>
</dbReference>
<dbReference type="EMBL" id="VCAZ01000008">
    <property type="protein sequence ID" value="TSK28042.1"/>
    <property type="molecule type" value="Genomic_DNA"/>
</dbReference>
<feature type="compositionally biased region" description="Basic and acidic residues" evidence="6">
    <location>
        <begin position="624"/>
        <end position="642"/>
    </location>
</feature>
<feature type="compositionally biased region" description="Low complexity" evidence="6">
    <location>
        <begin position="328"/>
        <end position="341"/>
    </location>
</feature>
<sequence length="1555" mass="170716">MSSDEWYQVEFSLHVCLKLVTKLSEKRHKHGELGDKTLRNLSGVCTTTHGETSHMEQTAPPSRVTRGIIRGGNHFDQYDEGQLELEQASLDKPIESDNIGHRLLQKHGWKLGQGLGKTMQGRTDPVPIIVKHDVMGMGRMEMELDYAEDATEKRRVLEVEKEDTEELRQKYKDFAEKEKAIAKALEDLRANFYCELCDKQYQKHQEFDNHINSYDHAHKQRLKELKQREFARNVSSRSRKGGRKQDKMLRRIHELAEQRKLQDCVPGSGPMFKQTTVAVDGEEGGFSSIDGVPMTPDGLMEESSGEDKGNSSGFGQTSPKLSFSLRKNSSSPTPSGGSNTPKVSVSFSFAKKAPVKLETAAAVFADPGEETVEGEEGQEEVVEKMVVEEVGTASSTDSPQSASGAVGGGDEQPTSDDGGTLASTLNKLKMMMKKEEGYSGQEPQYYHYMPPAHCRVKPHFQFLLFMKASDQCGSREEDEDAEEEQKAVQAEEDAGQKESKTNCKSEDTVKEFVKELSTNATLSPKAEVVADMTLGVASNADSSNTISQLTEAKQGSSEPQDTGPRLPTGPFFPVLSKDESTSLQWPSELLEFTKAQPSLSYSCNPLYFDFKLSRNKGNKGGKANKADKPANNDGEQGSKADDGSNNAAQNKEPSTTPPPPPSCVSAEKREESSLKEKTAGDEKKDKKLENSDDGVGASKKKKKKKKHKKSCKRAKRKEKETLEGEMETETPGEKNKKKKKHKRKKNKNKVHAEDEKAGESKEPRDADDKGGTNSSAQATGGTLMSEGGKRKRLHKEVSQKAVYQEQSTGRPTTSEDHSGTKRSKPDQNTSAASCSASAQKNPVGARPPTSESDEDGGSTSQSLRRPHRRTTPPRERHNRSEDSRQSGRSRSRSSHRGERNHRRNRGQTSRSRSYSSSSERSSAGSSAYSRRSHSYSDSYSDYSAGEHHRRTKRRSSDSEYEKRGGGRSHRRHYSSSSSEEDSRSRSRSHSRRKHHRRRHHRSSSRSYSRSSRSSSARSYRHRSYSRSRSSGSRSSSSAKGSPHRHGHNRRADSSSRRRDFNRSRIYRSQSPRSSSSRAQQRTSNSTQAAKGTGGGGVSEHRNSLTARQLLEKIQSRKGGENSGTGSKAGTKIKDPPQGYFGPKLPPILGNKNMLPLFGKLQAGKKPLLSVLRTDDGEKSGLGKGSDTSNEVILVEPIREFPPPPPPPPPPVQQQKQQQQQQQQHEQVEEAISNAVVLDEARNQASEPQVLHETRAMFEQDSAKVMPAYQVEPGQDPSNPMIDGCILGSDLAQQTAMHAYQGYPVPNMEEEDMGMEAEEDGLAPLESQPITFTPEEMEKYSKLQQAAQQHIQQQLLAKQVKTFPSAAAAAAAANLAAAASLTPAPPPPPAALQQIHIQQPAVSATSATSITTVQHAILQHHAAAMGLHHHTAHHAHPAHAQLAQVHHIPQHHLTPISLSPLGHTLGHTLGHSLGHTGLIPAHHSAFLPGQPIHIIPASALHHAPLALHHVPHAALYPTLFAPRPATAAAAAALQLHPLLHPIFSGQDLQHPPSHGS</sequence>
<keyword evidence="5" id="KW-0175">Coiled coil</keyword>
<reference evidence="9 10" key="1">
    <citation type="journal article" date="2019" name="Genome Biol. Evol.">
        <title>Whole-Genome Sequencing of the Giant Devil Catfish, Bagarius yarrelli.</title>
        <authorList>
            <person name="Jiang W."/>
            <person name="Lv Y."/>
            <person name="Cheng L."/>
            <person name="Yang K."/>
            <person name="Chao B."/>
            <person name="Wang X."/>
            <person name="Li Y."/>
            <person name="Pan X."/>
            <person name="You X."/>
            <person name="Zhang Y."/>
            <person name="Yang J."/>
            <person name="Li J."/>
            <person name="Zhang X."/>
            <person name="Liu S."/>
            <person name="Sun C."/>
            <person name="Yang J."/>
            <person name="Shi Q."/>
        </authorList>
    </citation>
    <scope>NUCLEOTIDE SEQUENCE [LARGE SCALE GENOMIC DNA]</scope>
    <source>
        <strain evidence="9">JWS20170419001</strain>
        <tissue evidence="9">Muscle</tissue>
    </source>
</reference>
<dbReference type="PANTHER" id="PTHR17614:SF11">
    <property type="entry name" value="G PATCH DOMAIN-CONTAINING PROTEIN 8"/>
    <property type="match status" value="1"/>
</dbReference>
<feature type="compositionally biased region" description="Polar residues" evidence="6">
    <location>
        <begin position="826"/>
        <end position="840"/>
    </location>
</feature>
<feature type="compositionally biased region" description="Polar residues" evidence="6">
    <location>
        <begin position="771"/>
        <end position="782"/>
    </location>
</feature>
<feature type="region of interest" description="Disordered" evidence="6">
    <location>
        <begin position="1197"/>
        <end position="1228"/>
    </location>
</feature>
<evidence type="ECO:0000313" key="10">
    <source>
        <dbReference type="Proteomes" id="UP000319801"/>
    </source>
</evidence>
<feature type="compositionally biased region" description="Basic and acidic residues" evidence="6">
    <location>
        <begin position="1049"/>
        <end position="1062"/>
    </location>
</feature>
<evidence type="ECO:0000256" key="4">
    <source>
        <dbReference type="PROSITE-ProRule" id="PRU00042"/>
    </source>
</evidence>
<evidence type="ECO:0000256" key="2">
    <source>
        <dbReference type="ARBA" id="ARBA00022771"/>
    </source>
</evidence>
<feature type="compositionally biased region" description="Basic residues" evidence="6">
    <location>
        <begin position="985"/>
        <end position="1003"/>
    </location>
</feature>
<dbReference type="GO" id="GO:0003676">
    <property type="term" value="F:nucleic acid binding"/>
    <property type="evidence" value="ECO:0007669"/>
    <property type="project" value="InterPro"/>
</dbReference>
<evidence type="ECO:0000256" key="3">
    <source>
        <dbReference type="ARBA" id="ARBA00022833"/>
    </source>
</evidence>
<dbReference type="PROSITE" id="PS50157">
    <property type="entry name" value="ZINC_FINGER_C2H2_2"/>
    <property type="match status" value="1"/>
</dbReference>
<gene>
    <name evidence="9" type="ORF">Baya_2229</name>
</gene>
<feature type="compositionally biased region" description="Low complexity" evidence="6">
    <location>
        <begin position="1066"/>
        <end position="1085"/>
    </location>
</feature>
<keyword evidence="2 4" id="KW-0863">Zinc-finger</keyword>
<feature type="compositionally biased region" description="Low complexity" evidence="6">
    <location>
        <begin position="1212"/>
        <end position="1223"/>
    </location>
</feature>
<dbReference type="GO" id="GO:0005634">
    <property type="term" value="C:nucleus"/>
    <property type="evidence" value="ECO:0007669"/>
    <property type="project" value="TreeGrafter"/>
</dbReference>
<feature type="region of interest" description="Disordered" evidence="6">
    <location>
        <begin position="612"/>
        <end position="1144"/>
    </location>
</feature>
<feature type="compositionally biased region" description="Basic and acidic residues" evidence="6">
    <location>
        <begin position="954"/>
        <end position="964"/>
    </location>
</feature>
<feature type="compositionally biased region" description="Low complexity" evidence="6">
    <location>
        <begin position="906"/>
        <end position="943"/>
    </location>
</feature>
<feature type="compositionally biased region" description="Polar residues" evidence="6">
    <location>
        <begin position="310"/>
        <end position="327"/>
    </location>
</feature>
<dbReference type="PANTHER" id="PTHR17614">
    <property type="entry name" value="ZINC FINGER-CONTAINING"/>
    <property type="match status" value="1"/>
</dbReference>
<dbReference type="InterPro" id="IPR013087">
    <property type="entry name" value="Znf_C2H2_type"/>
</dbReference>
<feature type="compositionally biased region" description="Basic residues" evidence="6">
    <location>
        <begin position="887"/>
        <end position="905"/>
    </location>
</feature>
<feature type="compositionally biased region" description="Polar residues" evidence="6">
    <location>
        <begin position="392"/>
        <end position="403"/>
    </location>
</feature>
<feature type="compositionally biased region" description="Low complexity" evidence="6">
    <location>
        <begin position="1004"/>
        <end position="1017"/>
    </location>
</feature>
<feature type="compositionally biased region" description="Basic and acidic residues" evidence="6">
    <location>
        <begin position="813"/>
        <end position="825"/>
    </location>
</feature>
<dbReference type="SMART" id="SM00443">
    <property type="entry name" value="G_patch"/>
    <property type="match status" value="1"/>
</dbReference>
<dbReference type="Gene3D" id="3.30.160.60">
    <property type="entry name" value="Classic Zinc Finger"/>
    <property type="match status" value="1"/>
</dbReference>
<feature type="compositionally biased region" description="Low complexity" evidence="6">
    <location>
        <begin position="1026"/>
        <end position="1040"/>
    </location>
</feature>
<dbReference type="PROSITE" id="PS00028">
    <property type="entry name" value="ZINC_FINGER_C2H2_1"/>
    <property type="match status" value="1"/>
</dbReference>
<keyword evidence="3" id="KW-0862">Zinc</keyword>
<feature type="domain" description="G-patch" evidence="8">
    <location>
        <begin position="96"/>
        <end position="142"/>
    </location>
</feature>
<dbReference type="InterPro" id="IPR052445">
    <property type="entry name" value="ZnF-G_patch_domain"/>
</dbReference>
<feature type="compositionally biased region" description="Basic and acidic residues" evidence="6">
    <location>
        <begin position="666"/>
        <end position="690"/>
    </location>
</feature>
<accession>A0A556TNC8</accession>
<feature type="compositionally biased region" description="Pro residues" evidence="6">
    <location>
        <begin position="1199"/>
        <end position="1211"/>
    </location>
</feature>
<evidence type="ECO:0000259" key="7">
    <source>
        <dbReference type="PROSITE" id="PS50157"/>
    </source>
</evidence>